<dbReference type="EC" id="2.7.13.3" evidence="2"/>
<dbReference type="Pfam" id="PF13188">
    <property type="entry name" value="PAS_8"/>
    <property type="match status" value="1"/>
</dbReference>
<dbReference type="RefSeq" id="WP_201922467.1">
    <property type="nucleotide sequence ID" value="NZ_JAERQG010000003.1"/>
</dbReference>
<dbReference type="Proteomes" id="UP000642920">
    <property type="component" value="Unassembled WGS sequence"/>
</dbReference>
<dbReference type="PROSITE" id="PS50113">
    <property type="entry name" value="PAC"/>
    <property type="match status" value="3"/>
</dbReference>
<dbReference type="PANTHER" id="PTHR43304:SF1">
    <property type="entry name" value="PAC DOMAIN-CONTAINING PROTEIN"/>
    <property type="match status" value="1"/>
</dbReference>
<keyword evidence="5" id="KW-0418">Kinase</keyword>
<dbReference type="InterPro" id="IPR001610">
    <property type="entry name" value="PAC"/>
</dbReference>
<dbReference type="CDD" id="cd00075">
    <property type="entry name" value="HATPase"/>
    <property type="match status" value="1"/>
</dbReference>
<dbReference type="AlphaFoldDB" id="A0A937DKQ1"/>
<feature type="coiled-coil region" evidence="6">
    <location>
        <begin position="528"/>
        <end position="562"/>
    </location>
</feature>
<keyword evidence="4" id="KW-0808">Transferase</keyword>
<dbReference type="Pfam" id="PF02518">
    <property type="entry name" value="HATPase_c"/>
    <property type="match status" value="1"/>
</dbReference>
<sequence>MTRRGTVKSEQALEQPSDDMQEQHRFFQTIINNVPGAVVRFKLSNDGNHKFIYVSEQAENFWGVKTDAVLRDWKILWNQVHDADKKGFEASLRASAAEESTWAYEWRITTSKNKFKWLKGKGTPTKYKDSTVWDTIILDITDRKLKEVDLIHRTEILERTEEIANIGSWEYIAESGQLYWSNEIYKIFKQQFTGEPIPYEKLASNITKETYAILKENRDQALKNGGPYSAEVKHIENGTTTYCQISGYVVLDSNGHLQKHYGSIQDISERKKIENDLKASRAMFQNITDNIPGLVIRYIQDQFGEEEILFVSEGMTRLFEIPKNTTKTDLKECRDRIHPDDYEFYKSSMLEASNKLKYWDEEFRLLMPDGRIKWIQGRGQPQQLPNNKILWDVIILDITEQKKASENIRSLKDQLDLAIKTANLGVWRVDLLNDDMLWNDEVLKIYGISRETFNKDKRNWKTQVHPEDYPAVRNATHRAAQGENTIRVTFRVLQPNGNTRHVIASASPYYENGKVAGIIGINLDVTDFKEIEEDLRKAKELAEHNEQQVIAKNRELEKANQELDNFVYRVSHDLRSPITSAIGLSQISLKSNNIDEIHQYDELRIATLQKLDSFIREILNYSRNSRLPIEVEPIDFQELTDKILLEHQGTIQQKQIELIIEINEHEGFKGDKMRVSTIMDNLLSNAFKFINPFAKNHKVRVHIDTSQKGAHIIVRDNGIGIKKERQARIYEMFYRGTDTHNGTGIGLYILKECLEKVNGQIQLESAEGKGTKFDLTIPSFNN</sequence>
<dbReference type="InterPro" id="IPR036097">
    <property type="entry name" value="HisK_dim/P_sf"/>
</dbReference>
<feature type="domain" description="PAC" evidence="10">
    <location>
        <begin position="359"/>
        <end position="410"/>
    </location>
</feature>
<dbReference type="SMART" id="SM00387">
    <property type="entry name" value="HATPase_c"/>
    <property type="match status" value="1"/>
</dbReference>
<feature type="domain" description="Histidine kinase" evidence="8">
    <location>
        <begin position="569"/>
        <end position="781"/>
    </location>
</feature>
<dbReference type="Gene3D" id="1.10.287.130">
    <property type="match status" value="1"/>
</dbReference>
<dbReference type="InterPro" id="IPR000014">
    <property type="entry name" value="PAS"/>
</dbReference>
<dbReference type="InterPro" id="IPR036890">
    <property type="entry name" value="HATPase_C_sf"/>
</dbReference>
<evidence type="ECO:0000313" key="12">
    <source>
        <dbReference type="Proteomes" id="UP000642920"/>
    </source>
</evidence>
<dbReference type="Gene3D" id="3.30.450.20">
    <property type="entry name" value="PAS domain"/>
    <property type="match status" value="4"/>
</dbReference>
<dbReference type="CDD" id="cd00130">
    <property type="entry name" value="PAS"/>
    <property type="match status" value="2"/>
</dbReference>
<dbReference type="Gene3D" id="3.30.565.10">
    <property type="entry name" value="Histidine kinase-like ATPase, C-terminal domain"/>
    <property type="match status" value="1"/>
</dbReference>
<dbReference type="CDD" id="cd00082">
    <property type="entry name" value="HisKA"/>
    <property type="match status" value="1"/>
</dbReference>
<evidence type="ECO:0000256" key="5">
    <source>
        <dbReference type="ARBA" id="ARBA00022777"/>
    </source>
</evidence>
<dbReference type="InterPro" id="IPR003594">
    <property type="entry name" value="HATPase_dom"/>
</dbReference>
<dbReference type="InterPro" id="IPR013655">
    <property type="entry name" value="PAS_fold_3"/>
</dbReference>
<gene>
    <name evidence="11" type="ORF">JKP34_13510</name>
</gene>
<dbReference type="InterPro" id="IPR005467">
    <property type="entry name" value="His_kinase_dom"/>
</dbReference>
<dbReference type="SUPFAM" id="SSF47384">
    <property type="entry name" value="Homodimeric domain of signal transducing histidine kinase"/>
    <property type="match status" value="1"/>
</dbReference>
<evidence type="ECO:0000256" key="4">
    <source>
        <dbReference type="ARBA" id="ARBA00022679"/>
    </source>
</evidence>
<dbReference type="PRINTS" id="PR00344">
    <property type="entry name" value="BCTRLSENSOR"/>
</dbReference>
<reference evidence="11" key="1">
    <citation type="submission" date="2021-01" db="EMBL/GenBank/DDBJ databases">
        <title>Marivirga sp. nov., isolated from intertidal surface sediments.</title>
        <authorList>
            <person name="Zhang M."/>
        </authorList>
    </citation>
    <scope>NUCLEOTIDE SEQUENCE</scope>
    <source>
        <strain evidence="11">SM1354</strain>
    </source>
</reference>
<name>A0A937DKQ1_9BACT</name>
<dbReference type="NCBIfam" id="TIGR00229">
    <property type="entry name" value="sensory_box"/>
    <property type="match status" value="1"/>
</dbReference>
<evidence type="ECO:0000259" key="10">
    <source>
        <dbReference type="PROSITE" id="PS50113"/>
    </source>
</evidence>
<evidence type="ECO:0000256" key="1">
    <source>
        <dbReference type="ARBA" id="ARBA00000085"/>
    </source>
</evidence>
<dbReference type="SMART" id="SM00091">
    <property type="entry name" value="PAS"/>
    <property type="match status" value="3"/>
</dbReference>
<dbReference type="Pfam" id="PF08447">
    <property type="entry name" value="PAS_3"/>
    <property type="match status" value="2"/>
</dbReference>
<evidence type="ECO:0000259" key="9">
    <source>
        <dbReference type="PROSITE" id="PS50112"/>
    </source>
</evidence>
<comment type="catalytic activity">
    <reaction evidence="1">
        <text>ATP + protein L-histidine = ADP + protein N-phospho-L-histidine.</text>
        <dbReference type="EC" id="2.7.13.3"/>
    </reaction>
</comment>
<dbReference type="Gene3D" id="2.10.70.100">
    <property type="match status" value="1"/>
</dbReference>
<feature type="region of interest" description="Disordered" evidence="7">
    <location>
        <begin position="1"/>
        <end position="20"/>
    </location>
</feature>
<dbReference type="SUPFAM" id="SSF55874">
    <property type="entry name" value="ATPase domain of HSP90 chaperone/DNA topoisomerase II/histidine kinase"/>
    <property type="match status" value="1"/>
</dbReference>
<evidence type="ECO:0000256" key="2">
    <source>
        <dbReference type="ARBA" id="ARBA00012438"/>
    </source>
</evidence>
<comment type="caution">
    <text evidence="11">The sequence shown here is derived from an EMBL/GenBank/DDBJ whole genome shotgun (WGS) entry which is preliminary data.</text>
</comment>
<accession>A0A937DKQ1</accession>
<dbReference type="InterPro" id="IPR000700">
    <property type="entry name" value="PAS-assoc_C"/>
</dbReference>
<dbReference type="InterPro" id="IPR052162">
    <property type="entry name" value="Sensor_kinase/Photoreceptor"/>
</dbReference>
<feature type="domain" description="PAC" evidence="10">
    <location>
        <begin position="486"/>
        <end position="537"/>
    </location>
</feature>
<feature type="domain" description="PAC" evidence="10">
    <location>
        <begin position="226"/>
        <end position="279"/>
    </location>
</feature>
<dbReference type="InterPro" id="IPR035965">
    <property type="entry name" value="PAS-like_dom_sf"/>
</dbReference>
<dbReference type="PROSITE" id="PS50109">
    <property type="entry name" value="HIS_KIN"/>
    <property type="match status" value="1"/>
</dbReference>
<dbReference type="GO" id="GO:0000155">
    <property type="term" value="F:phosphorelay sensor kinase activity"/>
    <property type="evidence" value="ECO:0007669"/>
    <property type="project" value="InterPro"/>
</dbReference>
<keyword evidence="3" id="KW-0597">Phosphoprotein</keyword>
<dbReference type="EMBL" id="JAERQG010000003">
    <property type="protein sequence ID" value="MBL0766279.1"/>
    <property type="molecule type" value="Genomic_DNA"/>
</dbReference>
<feature type="domain" description="PAS" evidence="9">
    <location>
        <begin position="411"/>
        <end position="483"/>
    </location>
</feature>
<evidence type="ECO:0000313" key="11">
    <source>
        <dbReference type="EMBL" id="MBL0766279.1"/>
    </source>
</evidence>
<protein>
    <recommendedName>
        <fullName evidence="2">histidine kinase</fullName>
        <ecNumber evidence="2">2.7.13.3</ecNumber>
    </recommendedName>
</protein>
<evidence type="ECO:0000256" key="3">
    <source>
        <dbReference type="ARBA" id="ARBA00022553"/>
    </source>
</evidence>
<dbReference type="SUPFAM" id="SSF55785">
    <property type="entry name" value="PYP-like sensor domain (PAS domain)"/>
    <property type="match status" value="4"/>
</dbReference>
<dbReference type="SMART" id="SM00388">
    <property type="entry name" value="HisKA"/>
    <property type="match status" value="1"/>
</dbReference>
<evidence type="ECO:0000259" key="8">
    <source>
        <dbReference type="PROSITE" id="PS50109"/>
    </source>
</evidence>
<organism evidence="11 12">
    <name type="scientific">Marivirga atlantica</name>
    <dbReference type="NCBI Taxonomy" id="1548457"/>
    <lineage>
        <taxon>Bacteria</taxon>
        <taxon>Pseudomonadati</taxon>
        <taxon>Bacteroidota</taxon>
        <taxon>Cytophagia</taxon>
        <taxon>Cytophagales</taxon>
        <taxon>Marivirgaceae</taxon>
        <taxon>Marivirga</taxon>
    </lineage>
</organism>
<keyword evidence="12" id="KW-1185">Reference proteome</keyword>
<dbReference type="PROSITE" id="PS50112">
    <property type="entry name" value="PAS"/>
    <property type="match status" value="1"/>
</dbReference>
<evidence type="ECO:0000256" key="6">
    <source>
        <dbReference type="SAM" id="Coils"/>
    </source>
</evidence>
<evidence type="ECO:0000256" key="7">
    <source>
        <dbReference type="SAM" id="MobiDB-lite"/>
    </source>
</evidence>
<dbReference type="SMART" id="SM00086">
    <property type="entry name" value="PAC"/>
    <property type="match status" value="4"/>
</dbReference>
<proteinExistence type="predicted"/>
<dbReference type="InterPro" id="IPR003661">
    <property type="entry name" value="HisK_dim/P_dom"/>
</dbReference>
<dbReference type="PANTHER" id="PTHR43304">
    <property type="entry name" value="PHYTOCHROME-LIKE PROTEIN CPH1"/>
    <property type="match status" value="1"/>
</dbReference>
<dbReference type="InterPro" id="IPR004358">
    <property type="entry name" value="Sig_transdc_His_kin-like_C"/>
</dbReference>
<keyword evidence="6" id="KW-0175">Coiled coil</keyword>